<dbReference type="Proteomes" id="UP001152300">
    <property type="component" value="Unassembled WGS sequence"/>
</dbReference>
<evidence type="ECO:0000313" key="3">
    <source>
        <dbReference type="Proteomes" id="UP001152300"/>
    </source>
</evidence>
<feature type="compositionally biased region" description="Polar residues" evidence="1">
    <location>
        <begin position="16"/>
        <end position="36"/>
    </location>
</feature>
<gene>
    <name evidence="2" type="ORF">OCU04_012636</name>
</gene>
<dbReference type="OrthoDB" id="4485682at2759"/>
<feature type="region of interest" description="Disordered" evidence="1">
    <location>
        <begin position="1"/>
        <end position="36"/>
    </location>
</feature>
<reference evidence="2" key="1">
    <citation type="submission" date="2022-11" db="EMBL/GenBank/DDBJ databases">
        <title>Genome Resource of Sclerotinia nivalis Strain SnTB1, a Plant Pathogen Isolated from American Ginseng.</title>
        <authorList>
            <person name="Fan S."/>
        </authorList>
    </citation>
    <scope>NUCLEOTIDE SEQUENCE</scope>
    <source>
        <strain evidence="2">SnTB1</strain>
    </source>
</reference>
<evidence type="ECO:0000256" key="1">
    <source>
        <dbReference type="SAM" id="MobiDB-lite"/>
    </source>
</evidence>
<comment type="caution">
    <text evidence="2">The sequence shown here is derived from an EMBL/GenBank/DDBJ whole genome shotgun (WGS) entry which is preliminary data.</text>
</comment>
<keyword evidence="3" id="KW-1185">Reference proteome</keyword>
<proteinExistence type="predicted"/>
<organism evidence="2 3">
    <name type="scientific">Sclerotinia nivalis</name>
    <dbReference type="NCBI Taxonomy" id="352851"/>
    <lineage>
        <taxon>Eukaryota</taxon>
        <taxon>Fungi</taxon>
        <taxon>Dikarya</taxon>
        <taxon>Ascomycota</taxon>
        <taxon>Pezizomycotina</taxon>
        <taxon>Leotiomycetes</taxon>
        <taxon>Helotiales</taxon>
        <taxon>Sclerotiniaceae</taxon>
        <taxon>Sclerotinia</taxon>
    </lineage>
</organism>
<protein>
    <submittedName>
        <fullName evidence="2">Uncharacterized protein</fullName>
    </submittedName>
</protein>
<dbReference type="AlphaFoldDB" id="A0A9X0AA85"/>
<evidence type="ECO:0000313" key="2">
    <source>
        <dbReference type="EMBL" id="KAJ8058448.1"/>
    </source>
</evidence>
<dbReference type="EMBL" id="JAPEIS010000016">
    <property type="protein sequence ID" value="KAJ8058448.1"/>
    <property type="molecule type" value="Genomic_DNA"/>
</dbReference>
<accession>A0A9X0AA85</accession>
<sequence>MKMNQCRRLSPATADESGSVSDSNLDQDSGYNSQSDLEFGESVRVIKGHGYPTIKAAAKTRYFEKHQKIQIEINSLKSQKNKQLLNKTIQKFYKNIHTIEIDRQLQRIQFADILTPPTGGQDSTPVRGVLYEPPALLFNY</sequence>
<name>A0A9X0AA85_9HELO</name>